<feature type="compositionally biased region" description="Low complexity" evidence="1">
    <location>
        <begin position="495"/>
        <end position="518"/>
    </location>
</feature>
<feature type="compositionally biased region" description="Polar residues" evidence="1">
    <location>
        <begin position="372"/>
        <end position="383"/>
    </location>
</feature>
<feature type="transmembrane region" description="Helical" evidence="2">
    <location>
        <begin position="162"/>
        <end position="185"/>
    </location>
</feature>
<dbReference type="EMBL" id="JAULSV010000003">
    <property type="protein sequence ID" value="KAK0648794.1"/>
    <property type="molecule type" value="Genomic_DNA"/>
</dbReference>
<keyword evidence="4" id="KW-1185">Reference proteome</keyword>
<name>A0AA39YA08_9PEZI</name>
<evidence type="ECO:0000313" key="3">
    <source>
        <dbReference type="EMBL" id="KAK0648794.1"/>
    </source>
</evidence>
<feature type="region of interest" description="Disordered" evidence="1">
    <location>
        <begin position="442"/>
        <end position="612"/>
    </location>
</feature>
<feature type="region of interest" description="Disordered" evidence="1">
    <location>
        <begin position="361"/>
        <end position="383"/>
    </location>
</feature>
<keyword evidence="2" id="KW-1133">Transmembrane helix</keyword>
<reference evidence="3" key="1">
    <citation type="submission" date="2023-06" db="EMBL/GenBank/DDBJ databases">
        <title>Genome-scale phylogeny and comparative genomics of the fungal order Sordariales.</title>
        <authorList>
            <consortium name="Lawrence Berkeley National Laboratory"/>
            <person name="Hensen N."/>
            <person name="Bonometti L."/>
            <person name="Westerberg I."/>
            <person name="Brannstrom I.O."/>
            <person name="Guillou S."/>
            <person name="Cros-Aarteil S."/>
            <person name="Calhoun S."/>
            <person name="Haridas S."/>
            <person name="Kuo A."/>
            <person name="Mondo S."/>
            <person name="Pangilinan J."/>
            <person name="Riley R."/>
            <person name="Labutti K."/>
            <person name="Andreopoulos B."/>
            <person name="Lipzen A."/>
            <person name="Chen C."/>
            <person name="Yanf M."/>
            <person name="Daum C."/>
            <person name="Ng V."/>
            <person name="Clum A."/>
            <person name="Steindorff A."/>
            <person name="Ohm R."/>
            <person name="Martin F."/>
            <person name="Silar P."/>
            <person name="Natvig D."/>
            <person name="Lalanne C."/>
            <person name="Gautier V."/>
            <person name="Ament-Velasquez S.L."/>
            <person name="Kruys A."/>
            <person name="Hutchinson M.I."/>
            <person name="Powell A.J."/>
            <person name="Barry K."/>
            <person name="Miller A.N."/>
            <person name="Grigoriev I.V."/>
            <person name="Debuchy R."/>
            <person name="Gladieux P."/>
            <person name="Thoren M.H."/>
            <person name="Johannesson H."/>
        </authorList>
    </citation>
    <scope>NUCLEOTIDE SEQUENCE</scope>
    <source>
        <strain evidence="3">SMH2532-1</strain>
    </source>
</reference>
<evidence type="ECO:0000313" key="4">
    <source>
        <dbReference type="Proteomes" id="UP001174936"/>
    </source>
</evidence>
<organism evidence="3 4">
    <name type="scientific">Cercophora newfieldiana</name>
    <dbReference type="NCBI Taxonomy" id="92897"/>
    <lineage>
        <taxon>Eukaryota</taxon>
        <taxon>Fungi</taxon>
        <taxon>Dikarya</taxon>
        <taxon>Ascomycota</taxon>
        <taxon>Pezizomycotina</taxon>
        <taxon>Sordariomycetes</taxon>
        <taxon>Sordariomycetidae</taxon>
        <taxon>Sordariales</taxon>
        <taxon>Lasiosphaeriaceae</taxon>
        <taxon>Cercophora</taxon>
    </lineage>
</organism>
<feature type="compositionally biased region" description="Basic and acidic residues" evidence="1">
    <location>
        <begin position="569"/>
        <end position="598"/>
    </location>
</feature>
<dbReference type="AlphaFoldDB" id="A0AA39YA08"/>
<accession>A0AA39YA08</accession>
<gene>
    <name evidence="3" type="ORF">B0T16DRAFT_120289</name>
</gene>
<keyword evidence="2" id="KW-0812">Transmembrane</keyword>
<feature type="compositionally biased region" description="Basic and acidic residues" evidence="1">
    <location>
        <begin position="479"/>
        <end position="490"/>
    </location>
</feature>
<keyword evidence="2" id="KW-0472">Membrane</keyword>
<comment type="caution">
    <text evidence="3">The sequence shown here is derived from an EMBL/GenBank/DDBJ whole genome shotgun (WGS) entry which is preliminary data.</text>
</comment>
<proteinExistence type="predicted"/>
<evidence type="ECO:0000256" key="1">
    <source>
        <dbReference type="SAM" id="MobiDB-lite"/>
    </source>
</evidence>
<sequence length="612" mass="63174">MSGLPAGAFLTTLGGRRCTAVPRAVTTTSAAPAAATPNAEQAAPPAAAAATTAAAGAFSVAGAADAANTALADAGSPAGAAATTAAADVAANSPAAALPDASGSPLLPENPEATNLISTIGNVGNAQVPTGGAVAGPSNTATTNSAVNAGGGPAGNSVQSTVAVAGGVIGGVVALSIAAFVIWWWRRRVIKKRRSTLLTPLDAANYRDEKGGYMISRGSIGPTPMGEKFRAALGYNANKIRGRMSRLMTKKGSSPSVNMDRGTSQFMDATNSHSRATSSGTINGAEVTTKDRFVDWWSRLTADMNFNWRTREKGLGNNTSTIGRGIGSNDIAAYAASSEKRDLNAQPDFLTLLNMDERELDREAQRRRASLSRKNGSAGSTDQFLGRLNLSFGNDDPFSDANALAHTSAQPAPLVVSSGNNPFSDANAIREPKPSTYVADMRRSRGQSVSNTTTRQPSTVYQRDSGGSTGDFANRRNKFRSDPFDLERPELLAGARAAKTSITSSTAATAGGESRSSRISNGVGTGEIRRPAGAHTRSESFTSKYSSGVSMGDWSDPGPDVGPAAARWDGPEKRESPTQGWRDRLERDASGKGGEIKRNASVGSGKSVGRAM</sequence>
<dbReference type="Proteomes" id="UP001174936">
    <property type="component" value="Unassembled WGS sequence"/>
</dbReference>
<protein>
    <submittedName>
        <fullName evidence="3">Uncharacterized protein</fullName>
    </submittedName>
</protein>
<feature type="compositionally biased region" description="Polar residues" evidence="1">
    <location>
        <begin position="446"/>
        <end position="466"/>
    </location>
</feature>
<feature type="compositionally biased region" description="Polar residues" evidence="1">
    <location>
        <begin position="539"/>
        <end position="549"/>
    </location>
</feature>
<evidence type="ECO:0000256" key="2">
    <source>
        <dbReference type="SAM" id="Phobius"/>
    </source>
</evidence>